<comment type="caution">
    <text evidence="3">The sequence shown here is derived from an EMBL/GenBank/DDBJ whole genome shotgun (WGS) entry which is preliminary data.</text>
</comment>
<dbReference type="PROSITE" id="PS50297">
    <property type="entry name" value="ANK_REP_REGION"/>
    <property type="match status" value="2"/>
</dbReference>
<dbReference type="AlphaFoldDB" id="A0AAE3WDN3"/>
<gene>
    <name evidence="3" type="ORF">NO357_11920</name>
</gene>
<feature type="repeat" description="ANK" evidence="1">
    <location>
        <begin position="86"/>
        <end position="118"/>
    </location>
</feature>
<evidence type="ECO:0000313" key="4">
    <source>
        <dbReference type="Proteomes" id="UP001226762"/>
    </source>
</evidence>
<dbReference type="Gene3D" id="3.40.710.10">
    <property type="entry name" value="DD-peptidase/beta-lactamase superfamily"/>
    <property type="match status" value="1"/>
</dbReference>
<proteinExistence type="predicted"/>
<dbReference type="Gene3D" id="1.25.40.20">
    <property type="entry name" value="Ankyrin repeat-containing domain"/>
    <property type="match status" value="1"/>
</dbReference>
<dbReference type="EMBL" id="JANHAX010000003">
    <property type="protein sequence ID" value="MDQ2090608.1"/>
    <property type="molecule type" value="Genomic_DNA"/>
</dbReference>
<name>A0AAE3WDN3_9RHOB</name>
<dbReference type="InterPro" id="IPR012338">
    <property type="entry name" value="Beta-lactam/transpept-like"/>
</dbReference>
<evidence type="ECO:0000313" key="3">
    <source>
        <dbReference type="EMBL" id="MDQ2090608.1"/>
    </source>
</evidence>
<reference evidence="3" key="2">
    <citation type="submission" date="2023-02" db="EMBL/GenBank/DDBJ databases">
        <title>'Rhodoalgimonas zhirmunskyi' gen. nov., isolated from a red alga.</title>
        <authorList>
            <person name="Nedashkovskaya O.I."/>
            <person name="Otstavnykh N.Y."/>
            <person name="Bystritskaya E.P."/>
            <person name="Balabanova L.A."/>
            <person name="Isaeva M.P."/>
        </authorList>
    </citation>
    <scope>NUCLEOTIDE SEQUENCE</scope>
    <source>
        <strain evidence="3">KCTC 52189</strain>
    </source>
</reference>
<evidence type="ECO:0000256" key="1">
    <source>
        <dbReference type="PROSITE-ProRule" id="PRU00023"/>
    </source>
</evidence>
<dbReference type="PROSITE" id="PS50088">
    <property type="entry name" value="ANK_REPEAT"/>
    <property type="match status" value="2"/>
</dbReference>
<dbReference type="GO" id="GO:0016787">
    <property type="term" value="F:hydrolase activity"/>
    <property type="evidence" value="ECO:0007669"/>
    <property type="project" value="UniProtKB-KW"/>
</dbReference>
<organism evidence="3 4">
    <name type="scientific">Marimonas arenosa</name>
    <dbReference type="NCBI Taxonomy" id="1795305"/>
    <lineage>
        <taxon>Bacteria</taxon>
        <taxon>Pseudomonadati</taxon>
        <taxon>Pseudomonadota</taxon>
        <taxon>Alphaproteobacteria</taxon>
        <taxon>Rhodobacterales</taxon>
        <taxon>Paracoccaceae</taxon>
        <taxon>Marimonas</taxon>
    </lineage>
</organism>
<evidence type="ECO:0000259" key="2">
    <source>
        <dbReference type="Pfam" id="PF00144"/>
    </source>
</evidence>
<keyword evidence="4" id="KW-1185">Reference proteome</keyword>
<dbReference type="PANTHER" id="PTHR43283:SF7">
    <property type="entry name" value="BETA-LACTAMASE-RELATED DOMAIN-CONTAINING PROTEIN"/>
    <property type="match status" value="1"/>
</dbReference>
<accession>A0AAE3WDN3</accession>
<sequence>MLRAIALILALTGITRADEAPLLMLPVAVLQDNADVVAAHAAAGTDLNALDPYGSRPLTIAATFGSMNALQALIQGGADLEARDAQGSTALHIAAFFGRTRMVETLLSAGADPLARNGDGSTALDIVLAPFASDVPIYDTLAKALGPLGLTLDYGAIAAARPGIAALLRPDPEVLAKVDFTPPPDTPFPVVKAEKALLDRAALAELYYEAGHLENIYGLLVLRGGAAVAERYFNGNGPDQLSTRHSITKSVLSALYGIALEQGCAPSLDANLIDYFPEIADQIGDPRKKTITMRQALQMRSGFPMETTNPPLHDALFFSEDWDWIPHFADFPLATDPGTTFAYSNLTSQLIAIALQRACSTDLKSFGQDNLFSPIGGTVASWSADPQGYSMGWGELTITARDMARFGQLYLNFGFHDGKTVVPPEWVSASSLDSYSEDAWTTPRLGRHIGGVGYGYQWWSGQAGNTAFVFAWGHGGQIIALIPRHALVIVATADPQFGLDPAKGEGWDKEQAILNLVGKYIATLGVRP</sequence>
<reference evidence="3" key="1">
    <citation type="submission" date="2022-07" db="EMBL/GenBank/DDBJ databases">
        <authorList>
            <person name="Otstavnykh N."/>
            <person name="Isaeva M."/>
            <person name="Bystritskaya E."/>
        </authorList>
    </citation>
    <scope>NUCLEOTIDE SEQUENCE</scope>
    <source>
        <strain evidence="3">KCTC 52189</strain>
    </source>
</reference>
<dbReference type="SMART" id="SM00248">
    <property type="entry name" value="ANK"/>
    <property type="match status" value="2"/>
</dbReference>
<dbReference type="Pfam" id="PF12796">
    <property type="entry name" value="Ank_2"/>
    <property type="match status" value="1"/>
</dbReference>
<protein>
    <submittedName>
        <fullName evidence="3">Serine hydrolase</fullName>
    </submittedName>
</protein>
<dbReference type="InterPro" id="IPR002110">
    <property type="entry name" value="Ankyrin_rpt"/>
</dbReference>
<dbReference type="InterPro" id="IPR036770">
    <property type="entry name" value="Ankyrin_rpt-contain_sf"/>
</dbReference>
<keyword evidence="3" id="KW-0378">Hydrolase</keyword>
<feature type="domain" description="Beta-lactamase-related" evidence="2">
    <location>
        <begin position="219"/>
        <end position="492"/>
    </location>
</feature>
<dbReference type="Pfam" id="PF00144">
    <property type="entry name" value="Beta-lactamase"/>
    <property type="match status" value="1"/>
</dbReference>
<dbReference type="PANTHER" id="PTHR43283">
    <property type="entry name" value="BETA-LACTAMASE-RELATED"/>
    <property type="match status" value="1"/>
</dbReference>
<dbReference type="Proteomes" id="UP001226762">
    <property type="component" value="Unassembled WGS sequence"/>
</dbReference>
<dbReference type="SUPFAM" id="SSF56601">
    <property type="entry name" value="beta-lactamase/transpeptidase-like"/>
    <property type="match status" value="1"/>
</dbReference>
<keyword evidence="1" id="KW-0040">ANK repeat</keyword>
<dbReference type="SUPFAM" id="SSF48403">
    <property type="entry name" value="Ankyrin repeat"/>
    <property type="match status" value="1"/>
</dbReference>
<dbReference type="InterPro" id="IPR001466">
    <property type="entry name" value="Beta-lactam-related"/>
</dbReference>
<feature type="repeat" description="ANK" evidence="1">
    <location>
        <begin position="53"/>
        <end position="85"/>
    </location>
</feature>
<dbReference type="InterPro" id="IPR050789">
    <property type="entry name" value="Diverse_Enzym_Activities"/>
</dbReference>